<keyword evidence="2" id="KW-1185">Reference proteome</keyword>
<gene>
    <name evidence="1" type="ORF">D915_009040</name>
</gene>
<evidence type="ECO:0000313" key="2">
    <source>
        <dbReference type="Proteomes" id="UP000230066"/>
    </source>
</evidence>
<comment type="caution">
    <text evidence="1">The sequence shown here is derived from an EMBL/GenBank/DDBJ whole genome shotgun (WGS) entry which is preliminary data.</text>
</comment>
<dbReference type="AlphaFoldDB" id="A0A4E0QXL7"/>
<accession>A0A4E0QXL7</accession>
<reference evidence="1" key="1">
    <citation type="submission" date="2019-03" db="EMBL/GenBank/DDBJ databases">
        <title>Improved annotation for the trematode Fasciola hepatica.</title>
        <authorList>
            <person name="Choi Y.-J."/>
            <person name="Martin J."/>
            <person name="Mitreva M."/>
        </authorList>
    </citation>
    <scope>NUCLEOTIDE SEQUENCE [LARGE SCALE GENOMIC DNA]</scope>
</reference>
<sequence length="429" mass="49849">MLPCGGVSVWFWCSWLCLNTMWIHAIHPRNFTVKLTTPMHCDQIDKTILGCDSKKIYPIFSELVKSSSVDMELRSVRCLHAEPNETSRLLQFELDMIDVKKFGLEADSDQKVLDFISSEITDPSCFFQSLDVQYPVEKGKCRLQIDAKVQRNCRQEEWHSDLLVPYSKLYRSYEDFMEKQIHRLLEELNYLRFVDGITVAYFYSESNHTTVVLLLDMDEQHLGQKSFTISSISQSISDRLQEQQSSDGISLLVDNVEYETGYWVKPYFTTKMTATLRCNNGCDSKELRHKFMQRLLDLGGSGRVGKVNTIYRGPNDEWKLFQVDFDVSDVFELELDTSHILLLTKDRLSNSPIYLPIKLSSQYPVEKYRYRISIDAEVQQNCLPVKWLPVVLHPYSWAFEQYGDEVKNQVGDRLSNMIIVELSFGVFVC</sequence>
<evidence type="ECO:0000313" key="1">
    <source>
        <dbReference type="EMBL" id="THD20029.1"/>
    </source>
</evidence>
<name>A0A4E0QXL7_FASHE</name>
<protein>
    <submittedName>
        <fullName evidence="1">Uncharacterized protein</fullName>
    </submittedName>
</protein>
<proteinExistence type="predicted"/>
<organism evidence="1 2">
    <name type="scientific">Fasciola hepatica</name>
    <name type="common">Liver fluke</name>
    <dbReference type="NCBI Taxonomy" id="6192"/>
    <lineage>
        <taxon>Eukaryota</taxon>
        <taxon>Metazoa</taxon>
        <taxon>Spiralia</taxon>
        <taxon>Lophotrochozoa</taxon>
        <taxon>Platyhelminthes</taxon>
        <taxon>Trematoda</taxon>
        <taxon>Digenea</taxon>
        <taxon>Plagiorchiida</taxon>
        <taxon>Echinostomata</taxon>
        <taxon>Echinostomatoidea</taxon>
        <taxon>Fasciolidae</taxon>
        <taxon>Fasciola</taxon>
    </lineage>
</organism>
<dbReference type="EMBL" id="JXXN02005246">
    <property type="protein sequence ID" value="THD20029.1"/>
    <property type="molecule type" value="Genomic_DNA"/>
</dbReference>
<dbReference type="Proteomes" id="UP000230066">
    <property type="component" value="Unassembled WGS sequence"/>
</dbReference>